<accession>A0A8D8CHR2</accession>
<dbReference type="EMBL" id="HBUE01293275">
    <property type="protein sequence ID" value="CAG6575080.1"/>
    <property type="molecule type" value="Transcribed_RNA"/>
</dbReference>
<reference evidence="1" key="1">
    <citation type="submission" date="2021-05" db="EMBL/GenBank/DDBJ databases">
        <authorList>
            <person name="Alioto T."/>
            <person name="Alioto T."/>
            <person name="Gomez Garrido J."/>
        </authorList>
    </citation>
    <scope>NUCLEOTIDE SEQUENCE</scope>
</reference>
<dbReference type="EMBL" id="HBUE01126268">
    <property type="protein sequence ID" value="CAG6494889.1"/>
    <property type="molecule type" value="Transcribed_RNA"/>
</dbReference>
<evidence type="ECO:0000313" key="1">
    <source>
        <dbReference type="EMBL" id="CAG6494889.1"/>
    </source>
</evidence>
<proteinExistence type="predicted"/>
<dbReference type="AlphaFoldDB" id="A0A8D8CHR2"/>
<sequence>MRHQLNFRRTRSIVKSYTFGGGIYSDGTTTLQSTPLAGNRQGRPELDEVEMASASKANRTKKNQNMQVADFQQKCVARMVTFQGQRLWSGHSDRIRNRSDNQIRHYRNSLSLNQ</sequence>
<dbReference type="EMBL" id="HBUE01126267">
    <property type="protein sequence ID" value="CAG6494888.1"/>
    <property type="molecule type" value="Transcribed_RNA"/>
</dbReference>
<protein>
    <submittedName>
        <fullName evidence="1">(northern house mosquito) hypothetical protein</fullName>
    </submittedName>
</protein>
<organism evidence="1">
    <name type="scientific">Culex pipiens</name>
    <name type="common">House mosquito</name>
    <dbReference type="NCBI Taxonomy" id="7175"/>
    <lineage>
        <taxon>Eukaryota</taxon>
        <taxon>Metazoa</taxon>
        <taxon>Ecdysozoa</taxon>
        <taxon>Arthropoda</taxon>
        <taxon>Hexapoda</taxon>
        <taxon>Insecta</taxon>
        <taxon>Pterygota</taxon>
        <taxon>Neoptera</taxon>
        <taxon>Endopterygota</taxon>
        <taxon>Diptera</taxon>
        <taxon>Nematocera</taxon>
        <taxon>Culicoidea</taxon>
        <taxon>Culicidae</taxon>
        <taxon>Culicinae</taxon>
        <taxon>Culicini</taxon>
        <taxon>Culex</taxon>
        <taxon>Culex</taxon>
    </lineage>
</organism>
<dbReference type="EMBL" id="HBUE01187488">
    <property type="protein sequence ID" value="CAG6523418.1"/>
    <property type="molecule type" value="Transcribed_RNA"/>
</dbReference>
<name>A0A8D8CHR2_CULPI</name>